<dbReference type="SMART" id="SM00849">
    <property type="entry name" value="Lactamase_B"/>
    <property type="match status" value="1"/>
</dbReference>
<keyword evidence="4" id="KW-0862">Zinc</keyword>
<evidence type="ECO:0000256" key="1">
    <source>
        <dbReference type="ARBA" id="ARBA00007749"/>
    </source>
</evidence>
<keyword evidence="8" id="KW-1185">Reference proteome</keyword>
<dbReference type="CDD" id="cd07720">
    <property type="entry name" value="OPHC2-like_MBL-fold"/>
    <property type="match status" value="1"/>
</dbReference>
<reference evidence="7 8" key="1">
    <citation type="submission" date="2018-12" db="EMBL/GenBank/DDBJ databases">
        <title>Dyella dinghuensis sp. nov. DHOA06 and Dyella choica sp. nov. 4M-K27, isolated from forest soil.</title>
        <authorList>
            <person name="Qiu L.-H."/>
            <person name="Gao Z.-H."/>
        </authorList>
    </citation>
    <scope>NUCLEOTIDE SEQUENCE [LARGE SCALE GENOMIC DNA]</scope>
    <source>
        <strain evidence="7 8">4M-K27</strain>
    </source>
</reference>
<accession>A0A432MAG3</accession>
<name>A0A432MAG3_9GAMM</name>
<dbReference type="SUPFAM" id="SSF56281">
    <property type="entry name" value="Metallo-hydrolase/oxidoreductase"/>
    <property type="match status" value="1"/>
</dbReference>
<dbReference type="PANTHER" id="PTHR42978">
    <property type="entry name" value="QUORUM-QUENCHING LACTONASE YTNP-RELATED-RELATED"/>
    <property type="match status" value="1"/>
</dbReference>
<protein>
    <submittedName>
        <fullName evidence="7">MBL fold metallo-hydrolase</fullName>
    </submittedName>
</protein>
<feature type="domain" description="Metallo-beta-lactamase" evidence="6">
    <location>
        <begin position="90"/>
        <end position="285"/>
    </location>
</feature>
<evidence type="ECO:0000313" key="8">
    <source>
        <dbReference type="Proteomes" id="UP000274358"/>
    </source>
</evidence>
<evidence type="ECO:0000313" key="7">
    <source>
        <dbReference type="EMBL" id="RUL78908.1"/>
    </source>
</evidence>
<dbReference type="Pfam" id="PF00753">
    <property type="entry name" value="Lactamase_B"/>
    <property type="match status" value="1"/>
</dbReference>
<keyword evidence="2" id="KW-0479">Metal-binding</keyword>
<keyword evidence="5" id="KW-0732">Signal</keyword>
<comment type="caution">
    <text evidence="7">The sequence shown here is derived from an EMBL/GenBank/DDBJ whole genome shotgun (WGS) entry which is preliminary data.</text>
</comment>
<dbReference type="PANTHER" id="PTHR42978:SF6">
    <property type="entry name" value="QUORUM-QUENCHING LACTONASE YTNP-RELATED"/>
    <property type="match status" value="1"/>
</dbReference>
<evidence type="ECO:0000259" key="6">
    <source>
        <dbReference type="SMART" id="SM00849"/>
    </source>
</evidence>
<feature type="signal peptide" evidence="5">
    <location>
        <begin position="1"/>
        <end position="24"/>
    </location>
</feature>
<evidence type="ECO:0000256" key="5">
    <source>
        <dbReference type="SAM" id="SignalP"/>
    </source>
</evidence>
<feature type="chain" id="PRO_5019152160" evidence="5">
    <location>
        <begin position="25"/>
        <end position="328"/>
    </location>
</feature>
<dbReference type="InterPro" id="IPR001279">
    <property type="entry name" value="Metallo-B-lactamas"/>
</dbReference>
<organism evidence="7 8">
    <name type="scientific">Dyella choica</name>
    <dbReference type="NCBI Taxonomy" id="1927959"/>
    <lineage>
        <taxon>Bacteria</taxon>
        <taxon>Pseudomonadati</taxon>
        <taxon>Pseudomonadota</taxon>
        <taxon>Gammaproteobacteria</taxon>
        <taxon>Lysobacterales</taxon>
        <taxon>Rhodanobacteraceae</taxon>
        <taxon>Dyella</taxon>
    </lineage>
</organism>
<dbReference type="EMBL" id="RYYV01000002">
    <property type="protein sequence ID" value="RUL78908.1"/>
    <property type="molecule type" value="Genomic_DNA"/>
</dbReference>
<dbReference type="AlphaFoldDB" id="A0A432MAG3"/>
<keyword evidence="3 7" id="KW-0378">Hydrolase</keyword>
<evidence type="ECO:0000256" key="3">
    <source>
        <dbReference type="ARBA" id="ARBA00022801"/>
    </source>
</evidence>
<evidence type="ECO:0000256" key="4">
    <source>
        <dbReference type="ARBA" id="ARBA00022833"/>
    </source>
</evidence>
<proteinExistence type="inferred from homology"/>
<dbReference type="Gene3D" id="3.60.15.10">
    <property type="entry name" value="Ribonuclease Z/Hydroxyacylglutathione hydrolase-like"/>
    <property type="match status" value="1"/>
</dbReference>
<dbReference type="InterPro" id="IPR051013">
    <property type="entry name" value="MBL_superfamily_lactonases"/>
</dbReference>
<dbReference type="GO" id="GO:0016787">
    <property type="term" value="F:hydrolase activity"/>
    <property type="evidence" value="ECO:0007669"/>
    <property type="project" value="UniProtKB-KW"/>
</dbReference>
<dbReference type="Proteomes" id="UP000274358">
    <property type="component" value="Unassembled WGS sequence"/>
</dbReference>
<dbReference type="GO" id="GO:0046872">
    <property type="term" value="F:metal ion binding"/>
    <property type="evidence" value="ECO:0007669"/>
    <property type="project" value="UniProtKB-KW"/>
</dbReference>
<comment type="similarity">
    <text evidence="1">Belongs to the metallo-beta-lactamase superfamily.</text>
</comment>
<sequence length="328" mass="35100">MKSHRIQSSIVGLTLVTAAFTSPAATSHAQPASVEQLPGVYRFALGDAKITALSDGTIDLDLHQLLRGVTPDRLDALLRQDFLEDPVRTSINAFLVETGKRRVLVDTGSGELFGNRVGRLQESLAAAGVRPDQIDDILITHVHIDHVGGLAHGGKAVFTKATIHVGKPDLAFYFYPAASSRAHGDAESSASAVKVLKPYANLGRIKPFSGSEEIFPGMTGTIRPGHTPGSAFYTLESQGRKIVFIGDSIHSLAQLTDPSITIAFDTDSKLAEGVRTQAFADFASHRTLIAAPHLPFPGIGHIRQAGQGYTWVPVGYDDRPLTPLPLED</sequence>
<dbReference type="InterPro" id="IPR036866">
    <property type="entry name" value="RibonucZ/Hydroxyglut_hydro"/>
</dbReference>
<gene>
    <name evidence="7" type="ORF">EKH80_03655</name>
</gene>
<evidence type="ECO:0000256" key="2">
    <source>
        <dbReference type="ARBA" id="ARBA00022723"/>
    </source>
</evidence>